<dbReference type="PANTHER" id="PTHR24126">
    <property type="entry name" value="ANKYRIN REPEAT, PH AND SEC7 DOMAIN CONTAINING PROTEIN SECG-RELATED"/>
    <property type="match status" value="1"/>
</dbReference>
<feature type="repeat" description="ANK" evidence="3">
    <location>
        <begin position="170"/>
        <end position="202"/>
    </location>
</feature>
<dbReference type="Gene3D" id="1.25.40.20">
    <property type="entry name" value="Ankyrin repeat-containing domain"/>
    <property type="match status" value="2"/>
</dbReference>
<evidence type="ECO:0000313" key="7">
    <source>
        <dbReference type="Proteomes" id="UP000261520"/>
    </source>
</evidence>
<feature type="repeat" description="ANK" evidence="3">
    <location>
        <begin position="137"/>
        <end position="169"/>
    </location>
</feature>
<dbReference type="GO" id="GO:0061629">
    <property type="term" value="F:RNA polymerase II-specific DNA-binding transcription factor binding"/>
    <property type="evidence" value="ECO:0007669"/>
    <property type="project" value="TreeGrafter"/>
</dbReference>
<dbReference type="PROSITE" id="PS50297">
    <property type="entry name" value="ANK_REP_REGION"/>
    <property type="match status" value="4"/>
</dbReference>
<evidence type="ECO:0000256" key="5">
    <source>
        <dbReference type="SAM" id="Phobius"/>
    </source>
</evidence>
<keyword evidence="5" id="KW-1133">Transmembrane helix</keyword>
<feature type="region of interest" description="Disordered" evidence="4">
    <location>
        <begin position="220"/>
        <end position="243"/>
    </location>
</feature>
<evidence type="ECO:0000313" key="6">
    <source>
        <dbReference type="Ensembl" id="ENSPMGP00000025162.1"/>
    </source>
</evidence>
<evidence type="ECO:0000256" key="2">
    <source>
        <dbReference type="ARBA" id="ARBA00023043"/>
    </source>
</evidence>
<protein>
    <submittedName>
        <fullName evidence="6">Uncharacterized protein</fullName>
    </submittedName>
</protein>
<dbReference type="GO" id="GO:0006357">
    <property type="term" value="P:regulation of transcription by RNA polymerase II"/>
    <property type="evidence" value="ECO:0007669"/>
    <property type="project" value="TreeGrafter"/>
</dbReference>
<keyword evidence="5" id="KW-0812">Transmembrane</keyword>
<dbReference type="GO" id="GO:0005634">
    <property type="term" value="C:nucleus"/>
    <property type="evidence" value="ECO:0007669"/>
    <property type="project" value="TreeGrafter"/>
</dbReference>
<evidence type="ECO:0000256" key="4">
    <source>
        <dbReference type="SAM" id="MobiDB-lite"/>
    </source>
</evidence>
<name>A0A3B4B646_9GOBI</name>
<dbReference type="Pfam" id="PF00023">
    <property type="entry name" value="Ank"/>
    <property type="match status" value="1"/>
</dbReference>
<dbReference type="AlphaFoldDB" id="A0A3B4B646"/>
<feature type="repeat" description="ANK" evidence="3">
    <location>
        <begin position="108"/>
        <end position="140"/>
    </location>
</feature>
<keyword evidence="5" id="KW-0472">Membrane</keyword>
<reference evidence="6" key="1">
    <citation type="submission" date="2025-08" db="UniProtKB">
        <authorList>
            <consortium name="Ensembl"/>
        </authorList>
    </citation>
    <scope>IDENTIFICATION</scope>
</reference>
<feature type="compositionally biased region" description="Polar residues" evidence="4">
    <location>
        <begin position="223"/>
        <end position="243"/>
    </location>
</feature>
<sequence>YQLRLNVPERQRLRNYNSQFSLQIGAVFFITYCVSFRCIFAQARLVAFTEFMTASSQGHMDVIFKYLSKGGNPDLNRTALHLACLEGHPPVVSMLLERGADINFPDRLGSVAMHWACRGGSLRVVQALTSHGADLNLWSTPLHVATRTGHVVIVEYLLSCGAKVNATDWEGDTALHDAVRLNRYKIVKMLILAGADVTHQNNVGLICIIIWRKDMKTPAETVPRSSPLHNARSTRQMKAQQTE</sequence>
<dbReference type="InterPro" id="IPR002110">
    <property type="entry name" value="Ankyrin_rpt"/>
</dbReference>
<evidence type="ECO:0000256" key="3">
    <source>
        <dbReference type="PROSITE-ProRule" id="PRU00023"/>
    </source>
</evidence>
<proteinExistence type="predicted"/>
<organism evidence="6 7">
    <name type="scientific">Periophthalmus magnuspinnatus</name>
    <dbReference type="NCBI Taxonomy" id="409849"/>
    <lineage>
        <taxon>Eukaryota</taxon>
        <taxon>Metazoa</taxon>
        <taxon>Chordata</taxon>
        <taxon>Craniata</taxon>
        <taxon>Vertebrata</taxon>
        <taxon>Euteleostomi</taxon>
        <taxon>Actinopterygii</taxon>
        <taxon>Neopterygii</taxon>
        <taxon>Teleostei</taxon>
        <taxon>Neoteleostei</taxon>
        <taxon>Acanthomorphata</taxon>
        <taxon>Gobiaria</taxon>
        <taxon>Gobiiformes</taxon>
        <taxon>Gobioidei</taxon>
        <taxon>Gobiidae</taxon>
        <taxon>Oxudercinae</taxon>
        <taxon>Periophthalmus</taxon>
    </lineage>
</organism>
<dbReference type="PRINTS" id="PR01415">
    <property type="entry name" value="ANKYRIN"/>
</dbReference>
<reference evidence="6" key="2">
    <citation type="submission" date="2025-09" db="UniProtKB">
        <authorList>
            <consortium name="Ensembl"/>
        </authorList>
    </citation>
    <scope>IDENTIFICATION</scope>
</reference>
<keyword evidence="1" id="KW-0677">Repeat</keyword>
<dbReference type="PROSITE" id="PS50088">
    <property type="entry name" value="ANK_REPEAT"/>
    <property type="match status" value="4"/>
</dbReference>
<dbReference type="Ensembl" id="ENSPMGT00000026802.1">
    <property type="protein sequence ID" value="ENSPMGP00000025162.1"/>
    <property type="gene ID" value="ENSPMGG00000020324.1"/>
</dbReference>
<evidence type="ECO:0000256" key="1">
    <source>
        <dbReference type="ARBA" id="ARBA00022737"/>
    </source>
</evidence>
<dbReference type="SUPFAM" id="SSF48403">
    <property type="entry name" value="Ankyrin repeat"/>
    <property type="match status" value="1"/>
</dbReference>
<dbReference type="Pfam" id="PF12796">
    <property type="entry name" value="Ank_2"/>
    <property type="match status" value="1"/>
</dbReference>
<dbReference type="PANTHER" id="PTHR24126:SF63">
    <property type="match status" value="1"/>
</dbReference>
<dbReference type="Proteomes" id="UP000261520">
    <property type="component" value="Unplaced"/>
</dbReference>
<keyword evidence="7" id="KW-1185">Reference proteome</keyword>
<dbReference type="SMART" id="SM00248">
    <property type="entry name" value="ANK"/>
    <property type="match status" value="4"/>
</dbReference>
<keyword evidence="2 3" id="KW-0040">ANK repeat</keyword>
<dbReference type="InterPro" id="IPR036770">
    <property type="entry name" value="Ankyrin_rpt-contain_sf"/>
</dbReference>
<accession>A0A3B4B646</accession>
<feature type="transmembrane region" description="Helical" evidence="5">
    <location>
        <begin position="20"/>
        <end position="40"/>
    </location>
</feature>
<feature type="repeat" description="ANK" evidence="3">
    <location>
        <begin position="75"/>
        <end position="107"/>
    </location>
</feature>